<organism evidence="3 4">
    <name type="scientific">Cytobacillus citreus</name>
    <dbReference type="NCBI Taxonomy" id="2833586"/>
    <lineage>
        <taxon>Bacteria</taxon>
        <taxon>Bacillati</taxon>
        <taxon>Bacillota</taxon>
        <taxon>Bacilli</taxon>
        <taxon>Bacillales</taxon>
        <taxon>Bacillaceae</taxon>
        <taxon>Cytobacillus</taxon>
    </lineage>
</organism>
<accession>A0ABS5NUQ0</accession>
<dbReference type="Proteomes" id="UP000681027">
    <property type="component" value="Unassembled WGS sequence"/>
</dbReference>
<dbReference type="Pfam" id="PF13427">
    <property type="entry name" value="AadA_C"/>
    <property type="match status" value="1"/>
</dbReference>
<sequence length="273" mass="31641">MSKISSNIKLVIDSYFGLLDSKLPNILESYYVYGSISLGAFLDGLSDVDFIAVLQRKLTNTDIAALKEVHKQIQKRYLRTSLDGIYVMQSDLESLKNENSCLEFREGKFQGHTKFNKNSIDAFQLKKYGIALKGRDAETLNYTVNWEELLSGMHENLNTYWKNWRDNCGKFPSIHYAGLFFSLSMIEWGVLGITRLFYTFLENDIISKVGAGEYALRTVPPRWHKIINESMRLRKGITQSYYTSRIERRNDALLYMDFIIQESNKLFLDANIK</sequence>
<keyword evidence="1" id="KW-0808">Transferase</keyword>
<evidence type="ECO:0000259" key="2">
    <source>
        <dbReference type="Pfam" id="PF13427"/>
    </source>
</evidence>
<keyword evidence="4" id="KW-1185">Reference proteome</keyword>
<dbReference type="InterPro" id="IPR043519">
    <property type="entry name" value="NT_sf"/>
</dbReference>
<dbReference type="InterPro" id="IPR025184">
    <property type="entry name" value="AadA_C"/>
</dbReference>
<protein>
    <submittedName>
        <fullName evidence="3">DUF4111 domain-containing protein</fullName>
    </submittedName>
</protein>
<evidence type="ECO:0000256" key="1">
    <source>
        <dbReference type="ARBA" id="ARBA00022679"/>
    </source>
</evidence>
<feature type="domain" description="Adenylyltransferase AadA C-terminal" evidence="2">
    <location>
        <begin position="190"/>
        <end position="242"/>
    </location>
</feature>
<evidence type="ECO:0000313" key="3">
    <source>
        <dbReference type="EMBL" id="MBS4190624.1"/>
    </source>
</evidence>
<dbReference type="SUPFAM" id="SSF81301">
    <property type="entry name" value="Nucleotidyltransferase"/>
    <property type="match status" value="1"/>
</dbReference>
<evidence type="ECO:0000313" key="4">
    <source>
        <dbReference type="Proteomes" id="UP000681027"/>
    </source>
</evidence>
<comment type="caution">
    <text evidence="3">The sequence shown here is derived from an EMBL/GenBank/DDBJ whole genome shotgun (WGS) entry which is preliminary data.</text>
</comment>
<dbReference type="EMBL" id="JAGYPM010000002">
    <property type="protein sequence ID" value="MBS4190624.1"/>
    <property type="molecule type" value="Genomic_DNA"/>
</dbReference>
<name>A0ABS5NUQ0_9BACI</name>
<reference evidence="3 4" key="1">
    <citation type="submission" date="2021-05" db="EMBL/GenBank/DDBJ databases">
        <title>Novel Bacillus species.</title>
        <authorList>
            <person name="Liu G."/>
        </authorList>
    </citation>
    <scope>NUCLEOTIDE SEQUENCE [LARGE SCALE GENOMIC DNA]</scope>
    <source>
        <strain evidence="3 4">FJAT-49705</strain>
    </source>
</reference>
<gene>
    <name evidence="3" type="ORF">KHA94_10560</name>
</gene>
<dbReference type="RefSeq" id="WP_213102052.1">
    <property type="nucleotide sequence ID" value="NZ_JAGYPM010000002.1"/>
</dbReference>
<proteinExistence type="predicted"/>